<dbReference type="AlphaFoldDB" id="A0A919G862"/>
<dbReference type="Proteomes" id="UP000603708">
    <property type="component" value="Unassembled WGS sequence"/>
</dbReference>
<keyword evidence="1" id="KW-0732">Signal</keyword>
<feature type="signal peptide" evidence="1">
    <location>
        <begin position="1"/>
        <end position="25"/>
    </location>
</feature>
<accession>A0A919G862</accession>
<keyword evidence="3" id="KW-1185">Reference proteome</keyword>
<dbReference type="Gene3D" id="3.40.50.1820">
    <property type="entry name" value="alpha/beta hydrolase"/>
    <property type="match status" value="1"/>
</dbReference>
<reference evidence="2" key="1">
    <citation type="journal article" date="2014" name="Int. J. Syst. Evol. Microbiol.">
        <title>Complete genome sequence of Corynebacterium casei LMG S-19264T (=DSM 44701T), isolated from a smear-ripened cheese.</title>
        <authorList>
            <consortium name="US DOE Joint Genome Institute (JGI-PGF)"/>
            <person name="Walter F."/>
            <person name="Albersmeier A."/>
            <person name="Kalinowski J."/>
            <person name="Ruckert C."/>
        </authorList>
    </citation>
    <scope>NUCLEOTIDE SEQUENCE</scope>
    <source>
        <strain evidence="2">JCM 5069</strain>
    </source>
</reference>
<gene>
    <name evidence="2" type="ORF">GCM10018793_31370</name>
</gene>
<keyword evidence="2" id="KW-0378">Hydrolase</keyword>
<dbReference type="RefSeq" id="WP_189932355.1">
    <property type="nucleotide sequence ID" value="NZ_BNCD01000008.1"/>
</dbReference>
<evidence type="ECO:0000256" key="1">
    <source>
        <dbReference type="SAM" id="SignalP"/>
    </source>
</evidence>
<dbReference type="SUPFAM" id="SSF53474">
    <property type="entry name" value="alpha/beta-Hydrolases"/>
    <property type="match status" value="1"/>
</dbReference>
<protein>
    <submittedName>
        <fullName evidence="2">Alpha/beta hydrolase</fullName>
    </submittedName>
</protein>
<dbReference type="InterPro" id="IPR029058">
    <property type="entry name" value="AB_hydrolase_fold"/>
</dbReference>
<sequence>MTGLRRSHRPALSALLGAGILLALATGGTQPAPADTAAARQVTGTLPDGATYLMDVPAHWNGTVLLYSHGLVAVEPGHDQPNPAKNAPGWGDTRQQLLDEGYALIGSSYVSPGWVVDTAVDDQVATLEKFGEVFGPAERALAWGESLGGMITTRLAEEYGDRIDGSLAMCGTEAGGVARWNNQLDLSFVLRTLLAPDSGIRLTGFRDRAEADASADALTAEAERAQRTPAGRARIALAAALAGVAGYNATDQQRPGRRDWATTEANQYAVVSETLIPSTTRWRQDAESHAGGSVSWNSGVDYAAMLARSPYRDEAEGLYRSAGLTLAEDLSALGAAPRLNAEDAAVDFMARTASFSGALTRPQLNVHTVYDGLVPVQNEHAYRDTARAAGTSALLRQTYVERAGHCNFTQDEALTAVRTLDERVATGHWGDTSAHGMNASAREHGAVTETAYIRYAPAPFPRPYDLTARQGA</sequence>
<dbReference type="GO" id="GO:0016787">
    <property type="term" value="F:hydrolase activity"/>
    <property type="evidence" value="ECO:0007669"/>
    <property type="project" value="UniProtKB-KW"/>
</dbReference>
<feature type="chain" id="PRO_5039563431" evidence="1">
    <location>
        <begin position="26"/>
        <end position="472"/>
    </location>
</feature>
<organism evidence="2 3">
    <name type="scientific">Streptomyces sulfonofaciens</name>
    <dbReference type="NCBI Taxonomy" id="68272"/>
    <lineage>
        <taxon>Bacteria</taxon>
        <taxon>Bacillati</taxon>
        <taxon>Actinomycetota</taxon>
        <taxon>Actinomycetes</taxon>
        <taxon>Kitasatosporales</taxon>
        <taxon>Streptomycetaceae</taxon>
        <taxon>Streptomyces</taxon>
    </lineage>
</organism>
<proteinExistence type="predicted"/>
<name>A0A919G862_9ACTN</name>
<evidence type="ECO:0000313" key="2">
    <source>
        <dbReference type="EMBL" id="GHH79188.1"/>
    </source>
</evidence>
<reference evidence="2" key="2">
    <citation type="submission" date="2020-09" db="EMBL/GenBank/DDBJ databases">
        <authorList>
            <person name="Sun Q."/>
            <person name="Ohkuma M."/>
        </authorList>
    </citation>
    <scope>NUCLEOTIDE SEQUENCE</scope>
    <source>
        <strain evidence="2">JCM 5069</strain>
    </source>
</reference>
<evidence type="ECO:0000313" key="3">
    <source>
        <dbReference type="Proteomes" id="UP000603708"/>
    </source>
</evidence>
<comment type="caution">
    <text evidence="2">The sequence shown here is derived from an EMBL/GenBank/DDBJ whole genome shotgun (WGS) entry which is preliminary data.</text>
</comment>
<dbReference type="EMBL" id="BNCD01000008">
    <property type="protein sequence ID" value="GHH79188.1"/>
    <property type="molecule type" value="Genomic_DNA"/>
</dbReference>